<protein>
    <recommendedName>
        <fullName evidence="2">DNA-binding phage zinc finger domain-containing protein</fullName>
    </recommendedName>
</protein>
<evidence type="ECO:0000259" key="2">
    <source>
        <dbReference type="Pfam" id="PF24623"/>
    </source>
</evidence>
<dbReference type="OrthoDB" id="4230682at2"/>
<gene>
    <name evidence="3" type="ORF">AN221_32645</name>
</gene>
<organism evidence="3 4">
    <name type="scientific">Streptomyces nanshensis</name>
    <dbReference type="NCBI Taxonomy" id="518642"/>
    <lineage>
        <taxon>Bacteria</taxon>
        <taxon>Bacillati</taxon>
        <taxon>Actinomycetota</taxon>
        <taxon>Actinomycetes</taxon>
        <taxon>Kitasatosporales</taxon>
        <taxon>Streptomycetaceae</taxon>
        <taxon>Streptomyces</taxon>
    </lineage>
</organism>
<evidence type="ECO:0000256" key="1">
    <source>
        <dbReference type="SAM" id="MobiDB-lite"/>
    </source>
</evidence>
<evidence type="ECO:0000313" key="3">
    <source>
        <dbReference type="EMBL" id="OEV16356.1"/>
    </source>
</evidence>
<feature type="compositionally biased region" description="Basic and acidic residues" evidence="1">
    <location>
        <begin position="97"/>
        <end position="106"/>
    </location>
</feature>
<dbReference type="Proteomes" id="UP000175971">
    <property type="component" value="Unassembled WGS sequence"/>
</dbReference>
<feature type="domain" description="DNA-binding phage zinc finger" evidence="2">
    <location>
        <begin position="24"/>
        <end position="64"/>
    </location>
</feature>
<dbReference type="Pfam" id="PF24623">
    <property type="entry name" value="Phage_zn_bind_8"/>
    <property type="match status" value="1"/>
</dbReference>
<dbReference type="RefSeq" id="WP_070203900.1">
    <property type="nucleotide sequence ID" value="NZ_LJGZ01000103.1"/>
</dbReference>
<evidence type="ECO:0000313" key="4">
    <source>
        <dbReference type="Proteomes" id="UP000175971"/>
    </source>
</evidence>
<comment type="caution">
    <text evidence="3">The sequence shown here is derived from an EMBL/GenBank/DDBJ whole genome shotgun (WGS) entry which is preliminary data.</text>
</comment>
<proteinExistence type="predicted"/>
<keyword evidence="4" id="KW-1185">Reference proteome</keyword>
<accession>A0A1E7LJL2</accession>
<dbReference type="EMBL" id="LJGZ01000103">
    <property type="protein sequence ID" value="OEV16356.1"/>
    <property type="molecule type" value="Genomic_DNA"/>
</dbReference>
<dbReference type="InterPro" id="IPR056911">
    <property type="entry name" value="Phage_Znf_bind_put"/>
</dbReference>
<reference evidence="3 4" key="1">
    <citation type="journal article" date="2016" name="Front. Microbiol.">
        <title>Comparative Genomics Analysis of Streptomyces Species Reveals Their Adaptation to the Marine Environment and Their Diversity at the Genomic Level.</title>
        <authorList>
            <person name="Tian X."/>
            <person name="Zhang Z."/>
            <person name="Yang T."/>
            <person name="Chen M."/>
            <person name="Li J."/>
            <person name="Chen F."/>
            <person name="Yang J."/>
            <person name="Li W."/>
            <person name="Zhang B."/>
            <person name="Zhang Z."/>
            <person name="Wu J."/>
            <person name="Zhang C."/>
            <person name="Long L."/>
            <person name="Xiao J."/>
        </authorList>
    </citation>
    <scope>NUCLEOTIDE SEQUENCE [LARGE SCALE GENOMIC DNA]</scope>
    <source>
        <strain evidence="3 4">SCSIO M10372</strain>
    </source>
</reference>
<dbReference type="AlphaFoldDB" id="A0A1E7LJL2"/>
<sequence>MNRTRYGQPAPMPDSIRHFMRAGQHPARALPCPHCGVAAHKPCRIPSRGVPLAHVHQQRVDARAQMVACCPTCQVTPTVPCHANGRALDGGTVHPARHVEADRSAA</sequence>
<feature type="region of interest" description="Disordered" evidence="1">
    <location>
        <begin position="87"/>
        <end position="106"/>
    </location>
</feature>
<name>A0A1E7LJL2_9ACTN</name>